<dbReference type="PATRIC" id="fig|1806891.3.peg.198"/>
<dbReference type="Proteomes" id="UP000078162">
    <property type="component" value="Chromosome"/>
</dbReference>
<dbReference type="AlphaFoldDB" id="A0A1A9HWS3"/>
<dbReference type="KEGG" id="csaz:Cs308_0205"/>
<reference evidence="1 2" key="1">
    <citation type="submission" date="2016-03" db="EMBL/GenBank/DDBJ databases">
        <title>Culture-independent genomics supports pathogen discovery for uncultivable bacteria within the genus Chlamydia.</title>
        <authorList>
            <person name="Taylor-Brown A."/>
            <person name="Bachmann N.L."/>
            <person name="Borel N."/>
            <person name="Polkinghorne A."/>
        </authorList>
    </citation>
    <scope>NUCLEOTIDE SEQUENCE [LARGE SCALE GENOMIC DNA]</scope>
    <source>
        <strain evidence="1 2">2742-308</strain>
    </source>
</reference>
<keyword evidence="2" id="KW-1185">Reference proteome</keyword>
<organism evidence="1 2">
    <name type="scientific">Candidatus Chlamydia sanziniae</name>
    <dbReference type="NCBI Taxonomy" id="1806891"/>
    <lineage>
        <taxon>Bacteria</taxon>
        <taxon>Pseudomonadati</taxon>
        <taxon>Chlamydiota</taxon>
        <taxon>Chlamydiia</taxon>
        <taxon>Chlamydiales</taxon>
        <taxon>Chlamydiaceae</taxon>
        <taxon>Chlamydia/Chlamydophila group</taxon>
        <taxon>Chlamydia</taxon>
    </lineage>
</organism>
<gene>
    <name evidence="1" type="ORF">Cs308_0205</name>
</gene>
<sequence length="38" mass="4290">MVTPSKGGKKRPKLFIPTFLSVGEVSRQNKKVEFILQT</sequence>
<name>A0A1A9HWS3_9CHLA</name>
<dbReference type="EMBL" id="CP014639">
    <property type="protein sequence ID" value="ANH78376.1"/>
    <property type="molecule type" value="Genomic_DNA"/>
</dbReference>
<proteinExistence type="predicted"/>
<dbReference type="STRING" id="1806891.Cs308_0205"/>
<evidence type="ECO:0000313" key="2">
    <source>
        <dbReference type="Proteomes" id="UP000078162"/>
    </source>
</evidence>
<protein>
    <submittedName>
        <fullName evidence="1">Uncharacterized protein</fullName>
    </submittedName>
</protein>
<evidence type="ECO:0000313" key="1">
    <source>
        <dbReference type="EMBL" id="ANH78376.1"/>
    </source>
</evidence>
<accession>A0A1A9HWS3</accession>